<feature type="domain" description="UspA" evidence="3">
    <location>
        <begin position="152"/>
        <end position="306"/>
    </location>
</feature>
<organism evidence="4">
    <name type="scientific">hydrothermal vent metagenome</name>
    <dbReference type="NCBI Taxonomy" id="652676"/>
    <lineage>
        <taxon>unclassified sequences</taxon>
        <taxon>metagenomes</taxon>
        <taxon>ecological metagenomes</taxon>
    </lineage>
</organism>
<gene>
    <name evidence="4" type="ORF">MNBD_GAMMA14-684</name>
</gene>
<protein>
    <submittedName>
        <fullName evidence="4">Universal stress protein family 1</fullName>
    </submittedName>
</protein>
<dbReference type="PRINTS" id="PR01438">
    <property type="entry name" value="UNVRSLSTRESS"/>
</dbReference>
<dbReference type="EMBL" id="UOFM01000089">
    <property type="protein sequence ID" value="VAW74188.1"/>
    <property type="molecule type" value="Genomic_DNA"/>
</dbReference>
<dbReference type="InterPro" id="IPR006015">
    <property type="entry name" value="Universal_stress_UspA"/>
</dbReference>
<dbReference type="InterPro" id="IPR006016">
    <property type="entry name" value="UspA"/>
</dbReference>
<name>A0A3B0Y0L2_9ZZZZ</name>
<dbReference type="AlphaFoldDB" id="A0A3B0Y0L2"/>
<feature type="domain" description="UspA" evidence="3">
    <location>
        <begin position="4"/>
        <end position="145"/>
    </location>
</feature>
<comment type="subcellular location">
    <subcellularLocation>
        <location evidence="1">Cytoplasm</location>
    </subcellularLocation>
</comment>
<dbReference type="PANTHER" id="PTHR47892:SF1">
    <property type="entry name" value="UNIVERSAL STRESS PROTEIN E"/>
    <property type="match status" value="1"/>
</dbReference>
<evidence type="ECO:0000256" key="2">
    <source>
        <dbReference type="ARBA" id="ARBA00022490"/>
    </source>
</evidence>
<evidence type="ECO:0000259" key="3">
    <source>
        <dbReference type="Pfam" id="PF00582"/>
    </source>
</evidence>
<sequence length="319" mass="35794">MKRFKNILLVCHFEAKQHMAVERAVSLARQNEARLTVFSVIRELPAEVHMATTGLLSRELLDLVVNDYREKVDALVADMARQGVDARIQVVTGTPFLEIIRQVLRDRHDLVILAAEGKGGVKERLFGSTSMHLMRKCPCPVWVVKSAKRAKYKRILAAVDITNDFPDRDRESLNPLIMQLASSLVRMDGSEFHLVQVWSVFAEGYLEVRGQMEDTSLSKLRKDTKRQYTRKLDSLLADVDLNGITVHKHLPRSDNASRAIIKLAKSKKIDLLVMGTVCRTGLAGFFIGNTAEKVLSEVNCSVLTVKPEGFITPVTLENS</sequence>
<reference evidence="4" key="1">
    <citation type="submission" date="2018-06" db="EMBL/GenBank/DDBJ databases">
        <authorList>
            <person name="Zhirakovskaya E."/>
        </authorList>
    </citation>
    <scope>NUCLEOTIDE SEQUENCE</scope>
</reference>
<dbReference type="SUPFAM" id="SSF52402">
    <property type="entry name" value="Adenine nucleotide alpha hydrolases-like"/>
    <property type="match status" value="2"/>
</dbReference>
<dbReference type="Pfam" id="PF00582">
    <property type="entry name" value="Usp"/>
    <property type="match status" value="2"/>
</dbReference>
<accession>A0A3B0Y0L2</accession>
<dbReference type="Gene3D" id="3.40.50.12370">
    <property type="match status" value="1"/>
</dbReference>
<evidence type="ECO:0000256" key="1">
    <source>
        <dbReference type="ARBA" id="ARBA00004496"/>
    </source>
</evidence>
<keyword evidence="2" id="KW-0963">Cytoplasm</keyword>
<dbReference type="GO" id="GO:0005737">
    <property type="term" value="C:cytoplasm"/>
    <property type="evidence" value="ECO:0007669"/>
    <property type="project" value="UniProtKB-SubCell"/>
</dbReference>
<evidence type="ECO:0000313" key="4">
    <source>
        <dbReference type="EMBL" id="VAW74188.1"/>
    </source>
</evidence>
<dbReference type="CDD" id="cd00293">
    <property type="entry name" value="USP-like"/>
    <property type="match status" value="1"/>
</dbReference>
<proteinExistence type="predicted"/>
<dbReference type="PANTHER" id="PTHR47892">
    <property type="entry name" value="UNIVERSAL STRESS PROTEIN E"/>
    <property type="match status" value="1"/>
</dbReference>